<dbReference type="InterPro" id="IPR003593">
    <property type="entry name" value="AAA+_ATPase"/>
</dbReference>
<dbReference type="Pfam" id="PF00005">
    <property type="entry name" value="ABC_tran"/>
    <property type="match status" value="1"/>
</dbReference>
<dbReference type="InterPro" id="IPR015854">
    <property type="entry name" value="ABC_transpr_LolD-like"/>
</dbReference>
<evidence type="ECO:0000256" key="1">
    <source>
        <dbReference type="ARBA" id="ARBA00022448"/>
    </source>
</evidence>
<dbReference type="InterPro" id="IPR017911">
    <property type="entry name" value="MacB-like_ATP-bd"/>
</dbReference>
<keyword evidence="6" id="KW-1185">Reference proteome</keyword>
<reference evidence="5 6" key="1">
    <citation type="journal article" date="2019" name="Int. J. Syst. Evol. Microbiol.">
        <title>The Global Catalogue of Microorganisms (GCM) 10K type strain sequencing project: providing services to taxonomists for standard genome sequencing and annotation.</title>
        <authorList>
            <consortium name="The Broad Institute Genomics Platform"/>
            <consortium name="The Broad Institute Genome Sequencing Center for Infectious Disease"/>
            <person name="Wu L."/>
            <person name="Ma J."/>
        </authorList>
    </citation>
    <scope>NUCLEOTIDE SEQUENCE [LARGE SCALE GENOMIC DNA]</scope>
    <source>
        <strain evidence="5 6">JCM 6833</strain>
    </source>
</reference>
<dbReference type="SMART" id="SM00382">
    <property type="entry name" value="AAA"/>
    <property type="match status" value="1"/>
</dbReference>
<evidence type="ECO:0000259" key="4">
    <source>
        <dbReference type="PROSITE" id="PS50893"/>
    </source>
</evidence>
<keyword evidence="2" id="KW-0547">Nucleotide-binding</keyword>
<keyword evidence="1" id="KW-0813">Transport</keyword>
<organism evidence="5 6">
    <name type="scientific">Actinomadura fulvescens</name>
    <dbReference type="NCBI Taxonomy" id="46160"/>
    <lineage>
        <taxon>Bacteria</taxon>
        <taxon>Bacillati</taxon>
        <taxon>Actinomycetota</taxon>
        <taxon>Actinomycetes</taxon>
        <taxon>Streptosporangiales</taxon>
        <taxon>Thermomonosporaceae</taxon>
        <taxon>Actinomadura</taxon>
    </lineage>
</organism>
<protein>
    <submittedName>
        <fullName evidence="5">ABC transporter ATP-binding protein</fullName>
    </submittedName>
</protein>
<evidence type="ECO:0000256" key="3">
    <source>
        <dbReference type="ARBA" id="ARBA00022840"/>
    </source>
</evidence>
<proteinExistence type="predicted"/>
<comment type="caution">
    <text evidence="5">The sequence shown here is derived from an EMBL/GenBank/DDBJ whole genome shotgun (WGS) entry which is preliminary data.</text>
</comment>
<sequence>MLEAREVGLSFGQDTALVGASLAVREGESVAIKGPSGSGKSSLLHCLAGILRPSSGSVWFRGRRIDDLPDEESSELRRTAFGFVLQFGDLVPELTLVENVSLPLVFGGIRRREAEAQALNLLDTLSIADLARRRPAEVSGGQMQRTAIARALVHKPAVVFADEPTGALDSESAERVLVLLIDAVKRHGSSLVVVTHDSEVAASADRIVEVRDGMIGSATDG</sequence>
<evidence type="ECO:0000313" key="6">
    <source>
        <dbReference type="Proteomes" id="UP001501509"/>
    </source>
</evidence>
<dbReference type="SUPFAM" id="SSF52540">
    <property type="entry name" value="P-loop containing nucleoside triphosphate hydrolases"/>
    <property type="match status" value="1"/>
</dbReference>
<name>A0ABN3PX64_9ACTN</name>
<dbReference type="CDD" id="cd03255">
    <property type="entry name" value="ABC_MJ0796_LolCDE_FtsE"/>
    <property type="match status" value="1"/>
</dbReference>
<gene>
    <name evidence="5" type="ORF">GCM10010411_44820</name>
</gene>
<dbReference type="PANTHER" id="PTHR24220:SF685">
    <property type="entry name" value="ABC TRANSPORTER RELATED"/>
    <property type="match status" value="1"/>
</dbReference>
<dbReference type="PANTHER" id="PTHR24220">
    <property type="entry name" value="IMPORT ATP-BINDING PROTEIN"/>
    <property type="match status" value="1"/>
</dbReference>
<accession>A0ABN3PX64</accession>
<dbReference type="InterPro" id="IPR003439">
    <property type="entry name" value="ABC_transporter-like_ATP-bd"/>
</dbReference>
<dbReference type="GO" id="GO:0005524">
    <property type="term" value="F:ATP binding"/>
    <property type="evidence" value="ECO:0007669"/>
    <property type="project" value="UniProtKB-KW"/>
</dbReference>
<dbReference type="RefSeq" id="WP_344543707.1">
    <property type="nucleotide sequence ID" value="NZ_BAAATD010000005.1"/>
</dbReference>
<feature type="domain" description="ABC transporter" evidence="4">
    <location>
        <begin position="2"/>
        <end position="221"/>
    </location>
</feature>
<dbReference type="Proteomes" id="UP001501509">
    <property type="component" value="Unassembled WGS sequence"/>
</dbReference>
<keyword evidence="3 5" id="KW-0067">ATP-binding</keyword>
<evidence type="ECO:0000256" key="2">
    <source>
        <dbReference type="ARBA" id="ARBA00022741"/>
    </source>
</evidence>
<dbReference type="Gene3D" id="3.40.50.300">
    <property type="entry name" value="P-loop containing nucleotide triphosphate hydrolases"/>
    <property type="match status" value="1"/>
</dbReference>
<dbReference type="InterPro" id="IPR027417">
    <property type="entry name" value="P-loop_NTPase"/>
</dbReference>
<dbReference type="PROSITE" id="PS50893">
    <property type="entry name" value="ABC_TRANSPORTER_2"/>
    <property type="match status" value="1"/>
</dbReference>
<dbReference type="EMBL" id="BAAATD010000005">
    <property type="protein sequence ID" value="GAA2605674.1"/>
    <property type="molecule type" value="Genomic_DNA"/>
</dbReference>
<evidence type="ECO:0000313" key="5">
    <source>
        <dbReference type="EMBL" id="GAA2605674.1"/>
    </source>
</evidence>